<feature type="domain" description="N-acetyltransferase" evidence="1">
    <location>
        <begin position="30"/>
        <end position="156"/>
    </location>
</feature>
<organism evidence="2 3">
    <name type="scientific">Clostridium rhizosphaerae</name>
    <dbReference type="NCBI Taxonomy" id="2803861"/>
    <lineage>
        <taxon>Bacteria</taxon>
        <taxon>Bacillati</taxon>
        <taxon>Bacillota</taxon>
        <taxon>Clostridia</taxon>
        <taxon>Eubacteriales</taxon>
        <taxon>Clostridiaceae</taxon>
        <taxon>Clostridium</taxon>
    </lineage>
</organism>
<dbReference type="RefSeq" id="WP_202751357.1">
    <property type="nucleotide sequence ID" value="NZ_JAESWC010000025.1"/>
</dbReference>
<accession>A0ABS1TGR8</accession>
<protein>
    <submittedName>
        <fullName evidence="2">GNAT family N-acetyltransferase</fullName>
    </submittedName>
</protein>
<keyword evidence="3" id="KW-1185">Reference proteome</keyword>
<dbReference type="PROSITE" id="PS51186">
    <property type="entry name" value="GNAT"/>
    <property type="match status" value="1"/>
</dbReference>
<dbReference type="Pfam" id="PF00583">
    <property type="entry name" value="Acetyltransf_1"/>
    <property type="match status" value="1"/>
</dbReference>
<dbReference type="PANTHER" id="PTHR42919">
    <property type="entry name" value="N-ALPHA-ACETYLTRANSFERASE"/>
    <property type="match status" value="1"/>
</dbReference>
<dbReference type="SUPFAM" id="SSF55729">
    <property type="entry name" value="Acyl-CoA N-acyltransferases (Nat)"/>
    <property type="match status" value="1"/>
</dbReference>
<gene>
    <name evidence="2" type="ORF">JK636_23085</name>
</gene>
<dbReference type="InterPro" id="IPR000182">
    <property type="entry name" value="GNAT_dom"/>
</dbReference>
<dbReference type="CDD" id="cd04301">
    <property type="entry name" value="NAT_SF"/>
    <property type="match status" value="1"/>
</dbReference>
<dbReference type="Gene3D" id="3.40.630.30">
    <property type="match status" value="1"/>
</dbReference>
<evidence type="ECO:0000313" key="3">
    <source>
        <dbReference type="Proteomes" id="UP000632377"/>
    </source>
</evidence>
<evidence type="ECO:0000259" key="1">
    <source>
        <dbReference type="PROSITE" id="PS51186"/>
    </source>
</evidence>
<dbReference type="EMBL" id="JAESWC010000025">
    <property type="protein sequence ID" value="MBL4938593.1"/>
    <property type="molecule type" value="Genomic_DNA"/>
</dbReference>
<sequence>MKYTLKRSYDHKVEIFHNWNINELKLEGAELIEALKAYLTDAMEGILDPDTAGKKPDGYLNNLQSGRLGDFSKRYIIIAEDNDKVIGILICLPDKEKTMHIYSLGVIKEYRKKGIASALLARCINDMLKNNINEVILDVHSDNIPARNLYSKFGFK</sequence>
<dbReference type="InterPro" id="IPR051556">
    <property type="entry name" value="N-term/lysine_N-AcTrnsfr"/>
</dbReference>
<reference evidence="2 3" key="1">
    <citation type="submission" date="2021-01" db="EMBL/GenBank/DDBJ databases">
        <title>Genome public.</title>
        <authorList>
            <person name="Liu C."/>
            <person name="Sun Q."/>
        </authorList>
    </citation>
    <scope>NUCLEOTIDE SEQUENCE [LARGE SCALE GENOMIC DNA]</scope>
    <source>
        <strain evidence="2 3">YIM B02515</strain>
    </source>
</reference>
<dbReference type="Proteomes" id="UP000632377">
    <property type="component" value="Unassembled WGS sequence"/>
</dbReference>
<name>A0ABS1TGR8_9CLOT</name>
<comment type="caution">
    <text evidence="2">The sequence shown here is derived from an EMBL/GenBank/DDBJ whole genome shotgun (WGS) entry which is preliminary data.</text>
</comment>
<dbReference type="PANTHER" id="PTHR42919:SF20">
    <property type="entry name" value="GCN5-RELATED N-ACETYLTRANSFERASE 10, CHLOROPLASTIC"/>
    <property type="match status" value="1"/>
</dbReference>
<dbReference type="InterPro" id="IPR016181">
    <property type="entry name" value="Acyl_CoA_acyltransferase"/>
</dbReference>
<evidence type="ECO:0000313" key="2">
    <source>
        <dbReference type="EMBL" id="MBL4938593.1"/>
    </source>
</evidence>
<proteinExistence type="predicted"/>